<dbReference type="EMBL" id="CAXIEN010000177">
    <property type="protein sequence ID" value="CAL1284194.1"/>
    <property type="molecule type" value="Genomic_DNA"/>
</dbReference>
<comment type="caution">
    <text evidence="2">The sequence shown here is derived from an EMBL/GenBank/DDBJ whole genome shotgun (WGS) entry which is preliminary data.</text>
</comment>
<feature type="non-terminal residue" evidence="2">
    <location>
        <position position="86"/>
    </location>
</feature>
<feature type="transmembrane region" description="Helical" evidence="1">
    <location>
        <begin position="47"/>
        <end position="66"/>
    </location>
</feature>
<organism evidence="2 3">
    <name type="scientific">Larinioides sclopetarius</name>
    <dbReference type="NCBI Taxonomy" id="280406"/>
    <lineage>
        <taxon>Eukaryota</taxon>
        <taxon>Metazoa</taxon>
        <taxon>Ecdysozoa</taxon>
        <taxon>Arthropoda</taxon>
        <taxon>Chelicerata</taxon>
        <taxon>Arachnida</taxon>
        <taxon>Araneae</taxon>
        <taxon>Araneomorphae</taxon>
        <taxon>Entelegynae</taxon>
        <taxon>Araneoidea</taxon>
        <taxon>Araneidae</taxon>
        <taxon>Larinioides</taxon>
    </lineage>
</organism>
<keyword evidence="1" id="KW-0472">Membrane</keyword>
<dbReference type="Proteomes" id="UP001497382">
    <property type="component" value="Unassembled WGS sequence"/>
</dbReference>
<feature type="transmembrane region" description="Helical" evidence="1">
    <location>
        <begin position="21"/>
        <end position="41"/>
    </location>
</feature>
<dbReference type="InterPro" id="IPR052728">
    <property type="entry name" value="O2_lipid_transport_reg"/>
</dbReference>
<keyword evidence="3" id="KW-1185">Reference proteome</keyword>
<evidence type="ECO:0000256" key="1">
    <source>
        <dbReference type="SAM" id="Phobius"/>
    </source>
</evidence>
<evidence type="ECO:0000313" key="3">
    <source>
        <dbReference type="Proteomes" id="UP001497382"/>
    </source>
</evidence>
<reference evidence="2 3" key="1">
    <citation type="submission" date="2024-04" db="EMBL/GenBank/DDBJ databases">
        <authorList>
            <person name="Rising A."/>
            <person name="Reimegard J."/>
            <person name="Sonavane S."/>
            <person name="Akerstrom W."/>
            <person name="Nylinder S."/>
            <person name="Hedman E."/>
            <person name="Kallberg Y."/>
        </authorList>
    </citation>
    <scope>NUCLEOTIDE SEQUENCE [LARGE SCALE GENOMIC DNA]</scope>
</reference>
<sequence length="86" mass="10117">MWHILFISNFNSHMKQCLATTWYLPCEMQLYILSPIFLILFIKTPMIGYVFTVLCISLSCFLNFIITMEYKLIDGPGRLAEHYSID</sequence>
<accession>A0AAV2AM87</accession>
<evidence type="ECO:0000313" key="2">
    <source>
        <dbReference type="EMBL" id="CAL1284194.1"/>
    </source>
</evidence>
<gene>
    <name evidence="2" type="ORF">LARSCL_LOCUS13021</name>
</gene>
<dbReference type="PANTHER" id="PTHR11161">
    <property type="entry name" value="O-ACYLTRANSFERASE"/>
    <property type="match status" value="1"/>
</dbReference>
<keyword evidence="1" id="KW-1133">Transmembrane helix</keyword>
<proteinExistence type="predicted"/>
<dbReference type="AlphaFoldDB" id="A0AAV2AM87"/>
<keyword evidence="1" id="KW-0812">Transmembrane</keyword>
<name>A0AAV2AM87_9ARAC</name>
<dbReference type="PANTHER" id="PTHR11161:SF0">
    <property type="entry name" value="O-ACYLTRANSFERASE LIKE PROTEIN"/>
    <property type="match status" value="1"/>
</dbReference>
<protein>
    <submittedName>
        <fullName evidence="2">Uncharacterized protein</fullName>
    </submittedName>
</protein>